<evidence type="ECO:0000256" key="1">
    <source>
        <dbReference type="SAM" id="SignalP"/>
    </source>
</evidence>
<evidence type="ECO:0000259" key="2">
    <source>
        <dbReference type="Pfam" id="PF21953"/>
    </source>
</evidence>
<reference evidence="3 4" key="1">
    <citation type="submission" date="2020-12" db="EMBL/GenBank/DDBJ databases">
        <title>Metabolic potential, ecology and presence of endohyphal bacteria is reflected in genomic diversity of Mucoromycotina.</title>
        <authorList>
            <person name="Muszewska A."/>
            <person name="Okrasinska A."/>
            <person name="Steczkiewicz K."/>
            <person name="Drgas O."/>
            <person name="Orlowska M."/>
            <person name="Perlinska-Lenart U."/>
            <person name="Aleksandrzak-Piekarczyk T."/>
            <person name="Szatraj K."/>
            <person name="Zielenkiewicz U."/>
            <person name="Pilsyk S."/>
            <person name="Malc E."/>
            <person name="Mieczkowski P."/>
            <person name="Kruszewska J.S."/>
            <person name="Biernat P."/>
            <person name="Pawlowska J."/>
        </authorList>
    </citation>
    <scope>NUCLEOTIDE SEQUENCE [LARGE SCALE GENOMIC DNA]</scope>
    <source>
        <strain evidence="3 4">CBS 142.35</strain>
    </source>
</reference>
<dbReference type="PIRSF" id="PIRSF017316">
    <property type="entry name" value="Pesterase_C1039"/>
    <property type="match status" value="1"/>
</dbReference>
<evidence type="ECO:0000313" key="4">
    <source>
        <dbReference type="Proteomes" id="UP000646827"/>
    </source>
</evidence>
<dbReference type="EMBL" id="JAEPRB010000229">
    <property type="protein sequence ID" value="KAG2218451.1"/>
    <property type="molecule type" value="Genomic_DNA"/>
</dbReference>
<dbReference type="AlphaFoldDB" id="A0A8H7VCX2"/>
<dbReference type="InterPro" id="IPR006179">
    <property type="entry name" value="5_nucleotidase/apyrase"/>
</dbReference>
<protein>
    <recommendedName>
        <fullName evidence="2">Putative 5'-nucleotidase C-terminal domain-containing protein</fullName>
    </recommendedName>
</protein>
<dbReference type="GO" id="GO:0009166">
    <property type="term" value="P:nucleotide catabolic process"/>
    <property type="evidence" value="ECO:0007669"/>
    <property type="project" value="InterPro"/>
</dbReference>
<dbReference type="PANTHER" id="PTHR11575">
    <property type="entry name" value="5'-NUCLEOTIDASE-RELATED"/>
    <property type="match status" value="1"/>
</dbReference>
<dbReference type="InterPro" id="IPR029052">
    <property type="entry name" value="Metallo-depent_PP-like"/>
</dbReference>
<dbReference type="InterPro" id="IPR036907">
    <property type="entry name" value="5'-Nucleotdase_C_sf"/>
</dbReference>
<evidence type="ECO:0000313" key="3">
    <source>
        <dbReference type="EMBL" id="KAG2218451.1"/>
    </source>
</evidence>
<comment type="caution">
    <text evidence="3">The sequence shown here is derived from an EMBL/GenBank/DDBJ whole genome shotgun (WGS) entry which is preliminary data.</text>
</comment>
<dbReference type="Gene3D" id="3.90.780.10">
    <property type="entry name" value="5'-Nucleotidase, C-terminal domain"/>
    <property type="match status" value="1"/>
</dbReference>
<dbReference type="Proteomes" id="UP000646827">
    <property type="component" value="Unassembled WGS sequence"/>
</dbReference>
<dbReference type="SUPFAM" id="SSF55816">
    <property type="entry name" value="5'-nucleotidase (syn. UDP-sugar hydrolase), C-terminal domain"/>
    <property type="match status" value="1"/>
</dbReference>
<name>A0A8H7VCX2_9FUNG</name>
<feature type="chain" id="PRO_5034047739" description="Putative 5'-nucleotidase C-terminal domain-containing protein" evidence="1">
    <location>
        <begin position="18"/>
        <end position="613"/>
    </location>
</feature>
<dbReference type="PANTHER" id="PTHR11575:SF22">
    <property type="entry name" value="ADL392WP"/>
    <property type="match status" value="1"/>
</dbReference>
<dbReference type="InterPro" id="IPR014485">
    <property type="entry name" value="Pesterase_C1039"/>
</dbReference>
<sequence>MVIYLAFLTLFFAHVYSFPLSSSLTKREQPDAPPTPKLDLNPLEWGDLNFIHTTDIHGWLEGHTHEGSYNGDLGDLYSFIIRMKEKARLLKKDLFVVDTGDTHDGNGLSDVTTPHGRISQPILTHIPYDLLTVGNHELYVNDVIEHTYRDYVPHWNKRYLASNVYFKDLHTGKTIPFGEKYTYFEGEFGTSVLAFGFLFDFKGNGNMSVVQKAEDEIQRPWFKEALSSHNPDVVVLIGHAGLRLPDLNVVRKAIREHYPYKPIAVLGGHLHIRDFALYDEWSAGIASGRFMETVGFFSIQGVQKQNNHKKLINQRKIENEYSSNPPPSLIFKRRYLDQNRASYIFHSIDNGDVSNFDTPLGEDITKNITEWRDKLGISKAIGCAPQTYYRNDVPVNDSASIYKLTIDEVLPLAVTDHNKQVPPYFIFDTGTTRFDIYKGYFTLDNVEQVSPFINSMQYIANVPADLAPKILEEANKADFGDGHKKRFYYSIDNNNPFSCDDQESLQSFVDSRVIQTPGHSTVDDLGTDGDDTKHIPRLNYELPHFIGSKIPDSPTVDIVFTDYSAKYIKNATDLLLGKQVKIELAYGDSQIKTDTMWIKFAKEKWTKNCPTSS</sequence>
<gene>
    <name evidence="3" type="ORF">INT45_003638</name>
</gene>
<feature type="signal peptide" evidence="1">
    <location>
        <begin position="1"/>
        <end position="17"/>
    </location>
</feature>
<dbReference type="OrthoDB" id="7722975at2759"/>
<keyword evidence="1" id="KW-0732">Signal</keyword>
<feature type="domain" description="Putative 5'-nucleotidase C-terminal" evidence="2">
    <location>
        <begin position="387"/>
        <end position="568"/>
    </location>
</feature>
<dbReference type="Pfam" id="PF21953">
    <property type="entry name" value="NadN_nucleosid_C"/>
    <property type="match status" value="1"/>
</dbReference>
<dbReference type="GO" id="GO:0005829">
    <property type="term" value="C:cytosol"/>
    <property type="evidence" value="ECO:0007669"/>
    <property type="project" value="TreeGrafter"/>
</dbReference>
<proteinExistence type="predicted"/>
<accession>A0A8H7VCX2</accession>
<keyword evidence="4" id="KW-1185">Reference proteome</keyword>
<dbReference type="SUPFAM" id="SSF56300">
    <property type="entry name" value="Metallo-dependent phosphatases"/>
    <property type="match status" value="1"/>
</dbReference>
<dbReference type="GO" id="GO:0016787">
    <property type="term" value="F:hydrolase activity"/>
    <property type="evidence" value="ECO:0007669"/>
    <property type="project" value="InterPro"/>
</dbReference>
<dbReference type="Gene3D" id="3.60.21.10">
    <property type="match status" value="1"/>
</dbReference>
<organism evidence="3 4">
    <name type="scientific">Circinella minor</name>
    <dbReference type="NCBI Taxonomy" id="1195481"/>
    <lineage>
        <taxon>Eukaryota</taxon>
        <taxon>Fungi</taxon>
        <taxon>Fungi incertae sedis</taxon>
        <taxon>Mucoromycota</taxon>
        <taxon>Mucoromycotina</taxon>
        <taxon>Mucoromycetes</taxon>
        <taxon>Mucorales</taxon>
        <taxon>Lichtheimiaceae</taxon>
        <taxon>Circinella</taxon>
    </lineage>
</organism>
<dbReference type="InterPro" id="IPR053828">
    <property type="entry name" value="Nucleosidase_C"/>
</dbReference>